<name>A0A923HWQ6_9BURK</name>
<dbReference type="InterPro" id="IPR014858">
    <property type="entry name" value="BrxB"/>
</dbReference>
<dbReference type="RefSeq" id="WP_186915941.1">
    <property type="nucleotide sequence ID" value="NZ_JACOFZ010000002.1"/>
</dbReference>
<gene>
    <name evidence="1" type="ORF">H8K36_09275</name>
</gene>
<evidence type="ECO:0000313" key="2">
    <source>
        <dbReference type="Proteomes" id="UP000627446"/>
    </source>
</evidence>
<dbReference type="Proteomes" id="UP000627446">
    <property type="component" value="Unassembled WGS sequence"/>
</dbReference>
<reference evidence="1" key="1">
    <citation type="submission" date="2020-08" db="EMBL/GenBank/DDBJ databases">
        <title>Novel species isolated from subtropical streams in China.</title>
        <authorList>
            <person name="Lu H."/>
        </authorList>
    </citation>
    <scope>NUCLEOTIDE SEQUENCE</scope>
    <source>
        <strain evidence="1">LX22W</strain>
    </source>
</reference>
<protein>
    <submittedName>
        <fullName evidence="1">DUF1788 domain-containing protein</fullName>
    </submittedName>
</protein>
<dbReference type="EMBL" id="JACOFZ010000002">
    <property type="protein sequence ID" value="MBC3881561.1"/>
    <property type="molecule type" value="Genomic_DNA"/>
</dbReference>
<accession>A0A923HWQ6</accession>
<proteinExistence type="predicted"/>
<evidence type="ECO:0000313" key="1">
    <source>
        <dbReference type="EMBL" id="MBC3881561.1"/>
    </source>
</evidence>
<dbReference type="AlphaFoldDB" id="A0A923HWQ6"/>
<dbReference type="Pfam" id="PF08747">
    <property type="entry name" value="BrxB"/>
    <property type="match status" value="1"/>
</dbReference>
<organism evidence="1 2">
    <name type="scientific">Undibacterium nitidum</name>
    <dbReference type="NCBI Taxonomy" id="2762298"/>
    <lineage>
        <taxon>Bacteria</taxon>
        <taxon>Pseudomonadati</taxon>
        <taxon>Pseudomonadota</taxon>
        <taxon>Betaproteobacteria</taxon>
        <taxon>Burkholderiales</taxon>
        <taxon>Oxalobacteraceae</taxon>
        <taxon>Undibacterium</taxon>
    </lineage>
</organism>
<sequence>MNKKISQQQISVRFDHLVKVISSQRFLQMRGLNNDLPFYICEFKASETFEMQRIIQQLTTTLASGAIDCLGGRGVKVLEINLYDLCVDLLKAREGSSPDTNLWDEILSIETENEKDSLLELLQNVLSIEDYLIPAIRERIDQTEYDVFFLSGIGEVFPYIRSHNVLNNLQSTAKEKPTVMFFPGEYRYSLEQGASLELFGMLHDDKYYRAFNIFDTQI</sequence>
<keyword evidence="2" id="KW-1185">Reference proteome</keyword>
<comment type="caution">
    <text evidence="1">The sequence shown here is derived from an EMBL/GenBank/DDBJ whole genome shotgun (WGS) entry which is preliminary data.</text>
</comment>